<dbReference type="InterPro" id="IPR059179">
    <property type="entry name" value="MLKL-like_MCAfunc"/>
</dbReference>
<dbReference type="InterPro" id="IPR045766">
    <property type="entry name" value="MCAfunc"/>
</dbReference>
<evidence type="ECO:0000313" key="9">
    <source>
        <dbReference type="EMBL" id="EAY92100.1"/>
    </source>
</evidence>
<keyword evidence="1" id="KW-0723">Serine/threonine-protein kinase</keyword>
<keyword evidence="5 6" id="KW-0067">ATP-binding</keyword>
<dbReference type="PANTHER" id="PTHR46146:SF7">
    <property type="entry name" value="OS11G0664000 PROTEIN"/>
    <property type="match status" value="1"/>
</dbReference>
<evidence type="ECO:0000259" key="8">
    <source>
        <dbReference type="PROSITE" id="PS50011"/>
    </source>
</evidence>
<protein>
    <recommendedName>
        <fullName evidence="8">Protein kinase domain-containing protein</fullName>
    </recommendedName>
</protein>
<evidence type="ECO:0000256" key="3">
    <source>
        <dbReference type="ARBA" id="ARBA00022741"/>
    </source>
</evidence>
<proteinExistence type="predicted"/>
<dbReference type="Gramene" id="BGIOSGA009690-TA">
    <property type="protein sequence ID" value="BGIOSGA009690-PA"/>
    <property type="gene ID" value="BGIOSGA009690"/>
</dbReference>
<dbReference type="SMART" id="SM00220">
    <property type="entry name" value="S_TKc"/>
    <property type="match status" value="1"/>
</dbReference>
<accession>A2XMP0</accession>
<dbReference type="Gene3D" id="3.30.200.20">
    <property type="entry name" value="Phosphorylase Kinase, domain 1"/>
    <property type="match status" value="1"/>
</dbReference>
<evidence type="ECO:0000256" key="4">
    <source>
        <dbReference type="ARBA" id="ARBA00022777"/>
    </source>
</evidence>
<feature type="binding site" evidence="6">
    <location>
        <position position="225"/>
    </location>
    <ligand>
        <name>ATP</name>
        <dbReference type="ChEBI" id="CHEBI:30616"/>
    </ligand>
</feature>
<evidence type="ECO:0000256" key="7">
    <source>
        <dbReference type="SAM" id="MobiDB-lite"/>
    </source>
</evidence>
<name>A2XMP0_ORYSI</name>
<dbReference type="PROSITE" id="PS00107">
    <property type="entry name" value="PROTEIN_KINASE_ATP"/>
    <property type="match status" value="1"/>
</dbReference>
<keyword evidence="4" id="KW-0418">Kinase</keyword>
<dbReference type="CDD" id="cd21037">
    <property type="entry name" value="MLKL_NTD"/>
    <property type="match status" value="1"/>
</dbReference>
<dbReference type="InterPro" id="IPR000719">
    <property type="entry name" value="Prot_kinase_dom"/>
</dbReference>
<dbReference type="HOGENOM" id="CLU_000288_158_3_1"/>
<evidence type="ECO:0000256" key="2">
    <source>
        <dbReference type="ARBA" id="ARBA00022679"/>
    </source>
</evidence>
<dbReference type="Gene3D" id="1.10.510.10">
    <property type="entry name" value="Transferase(Phosphotransferase) domain 1"/>
    <property type="match status" value="1"/>
</dbReference>
<dbReference type="PROSITE" id="PS50011">
    <property type="entry name" value="PROTEIN_KINASE_DOM"/>
    <property type="match status" value="1"/>
</dbReference>
<dbReference type="InterPro" id="IPR011009">
    <property type="entry name" value="Kinase-like_dom_sf"/>
</dbReference>
<reference evidence="9 10" key="1">
    <citation type="journal article" date="2005" name="PLoS Biol.">
        <title>The genomes of Oryza sativa: a history of duplications.</title>
        <authorList>
            <person name="Yu J."/>
            <person name="Wang J."/>
            <person name="Lin W."/>
            <person name="Li S."/>
            <person name="Li H."/>
            <person name="Zhou J."/>
            <person name="Ni P."/>
            <person name="Dong W."/>
            <person name="Hu S."/>
            <person name="Zeng C."/>
            <person name="Zhang J."/>
            <person name="Zhang Y."/>
            <person name="Li R."/>
            <person name="Xu Z."/>
            <person name="Li S."/>
            <person name="Li X."/>
            <person name="Zheng H."/>
            <person name="Cong L."/>
            <person name="Lin L."/>
            <person name="Yin J."/>
            <person name="Geng J."/>
            <person name="Li G."/>
            <person name="Shi J."/>
            <person name="Liu J."/>
            <person name="Lv H."/>
            <person name="Li J."/>
            <person name="Wang J."/>
            <person name="Deng Y."/>
            <person name="Ran L."/>
            <person name="Shi X."/>
            <person name="Wang X."/>
            <person name="Wu Q."/>
            <person name="Li C."/>
            <person name="Ren X."/>
            <person name="Wang J."/>
            <person name="Wang X."/>
            <person name="Li D."/>
            <person name="Liu D."/>
            <person name="Zhang X."/>
            <person name="Ji Z."/>
            <person name="Zhao W."/>
            <person name="Sun Y."/>
            <person name="Zhang Z."/>
            <person name="Bao J."/>
            <person name="Han Y."/>
            <person name="Dong L."/>
            <person name="Ji J."/>
            <person name="Chen P."/>
            <person name="Wu S."/>
            <person name="Liu J."/>
            <person name="Xiao Y."/>
            <person name="Bu D."/>
            <person name="Tan J."/>
            <person name="Yang L."/>
            <person name="Ye C."/>
            <person name="Zhang J."/>
            <person name="Xu J."/>
            <person name="Zhou Y."/>
            <person name="Yu Y."/>
            <person name="Zhang B."/>
            <person name="Zhuang S."/>
            <person name="Wei H."/>
            <person name="Liu B."/>
            <person name="Lei M."/>
            <person name="Yu H."/>
            <person name="Li Y."/>
            <person name="Xu H."/>
            <person name="Wei S."/>
            <person name="He X."/>
            <person name="Fang L."/>
            <person name="Zhang Z."/>
            <person name="Zhang Y."/>
            <person name="Huang X."/>
            <person name="Su Z."/>
            <person name="Tong W."/>
            <person name="Li J."/>
            <person name="Tong Z."/>
            <person name="Li S."/>
            <person name="Ye J."/>
            <person name="Wang L."/>
            <person name="Fang L."/>
            <person name="Lei T."/>
            <person name="Chen C."/>
            <person name="Chen H."/>
            <person name="Xu Z."/>
            <person name="Li H."/>
            <person name="Huang H."/>
            <person name="Zhang F."/>
            <person name="Xu H."/>
            <person name="Li N."/>
            <person name="Zhao C."/>
            <person name="Li S."/>
            <person name="Dong L."/>
            <person name="Huang Y."/>
            <person name="Li L."/>
            <person name="Xi Y."/>
            <person name="Qi Q."/>
            <person name="Li W."/>
            <person name="Zhang B."/>
            <person name="Hu W."/>
            <person name="Zhang Y."/>
            <person name="Tian X."/>
            <person name="Jiao Y."/>
            <person name="Liang X."/>
            <person name="Jin J."/>
            <person name="Gao L."/>
            <person name="Zheng W."/>
            <person name="Hao B."/>
            <person name="Liu S."/>
            <person name="Wang W."/>
            <person name="Yuan L."/>
            <person name="Cao M."/>
            <person name="McDermott J."/>
            <person name="Samudrala R."/>
            <person name="Wang J."/>
            <person name="Wong G.K."/>
            <person name="Yang H."/>
        </authorList>
    </citation>
    <scope>NUCLEOTIDE SEQUENCE [LARGE SCALE GENOMIC DNA]</scope>
    <source>
        <strain evidence="10">cv. 93-11</strain>
    </source>
</reference>
<feature type="region of interest" description="Disordered" evidence="7">
    <location>
        <begin position="422"/>
        <end position="455"/>
    </location>
</feature>
<sequence>MALWGGLGQAATVAQLVGADIGGLITMIMQAAMTAQQNKKECEQLARRIFTIAELLQHLQDPEVLRRPEIRRPLTGLDDTLREAHELVLSCQDKSAVYRLVMAGRQAEKFRDVQSRIDSYLLLFPVISHMDITRRLDRIYNILLPNDMAGPSMSPVSMPQMPVPASQDTAKICWNWKEPHGVQEFNFKELAKATKNFAPERKIGEGSFGSVYMGRLPDGRVVAIKHRSRNSLQGYKEFMAEITILSPIRYKHIVPLYGYCDVLVEEKQRRLLPPFRKEKEEKEHLLVYEYMENGSLDHHLHGPTSSSSSSSPVMASWKTRMEILLGVSRAIEYLQSCGEQPIIHRDIKTSNILLDGNWVPRLTDFGLALIWEGPGHEEAVVGTYRYVAPEYVMTGVLNPSVDIYGFGVVMLEVLTAKRPYYPKEESEEKKREDKREECEEEVQKREEWEKEDTTQKLHEDLRKRRDFVSFVLPLIEEGNLRKVLDRRPSAEPTPRQLQAVELVAQTAARCLRLQWEERPAILEVVANLETALELARCDG</sequence>
<dbReference type="FunFam" id="3.30.200.20:FF:000039">
    <property type="entry name" value="receptor-like protein kinase FERONIA"/>
    <property type="match status" value="1"/>
</dbReference>
<keyword evidence="3 6" id="KW-0547">Nucleotide-binding</keyword>
<dbReference type="Proteomes" id="UP000007015">
    <property type="component" value="Chromosome 3"/>
</dbReference>
<dbReference type="SUPFAM" id="SSF56112">
    <property type="entry name" value="Protein kinase-like (PK-like)"/>
    <property type="match status" value="1"/>
</dbReference>
<dbReference type="EMBL" id="CM000128">
    <property type="protein sequence ID" value="EAY92100.1"/>
    <property type="molecule type" value="Genomic_DNA"/>
</dbReference>
<keyword evidence="10" id="KW-1185">Reference proteome</keyword>
<dbReference type="PROSITE" id="PS00108">
    <property type="entry name" value="PROTEIN_KINASE_ST"/>
    <property type="match status" value="1"/>
</dbReference>
<evidence type="ECO:0000313" key="10">
    <source>
        <dbReference type="Proteomes" id="UP000007015"/>
    </source>
</evidence>
<dbReference type="InterPro" id="IPR008271">
    <property type="entry name" value="Ser/Thr_kinase_AS"/>
</dbReference>
<dbReference type="GO" id="GO:0005524">
    <property type="term" value="F:ATP binding"/>
    <property type="evidence" value="ECO:0007669"/>
    <property type="project" value="UniProtKB-UniRule"/>
</dbReference>
<organism evidence="9 10">
    <name type="scientific">Oryza sativa subsp. indica</name>
    <name type="common">Rice</name>
    <dbReference type="NCBI Taxonomy" id="39946"/>
    <lineage>
        <taxon>Eukaryota</taxon>
        <taxon>Viridiplantae</taxon>
        <taxon>Streptophyta</taxon>
        <taxon>Embryophyta</taxon>
        <taxon>Tracheophyta</taxon>
        <taxon>Spermatophyta</taxon>
        <taxon>Magnoliopsida</taxon>
        <taxon>Liliopsida</taxon>
        <taxon>Poales</taxon>
        <taxon>Poaceae</taxon>
        <taxon>BOP clade</taxon>
        <taxon>Oryzoideae</taxon>
        <taxon>Oryzeae</taxon>
        <taxon>Oryzinae</taxon>
        <taxon>Oryza</taxon>
        <taxon>Oryza sativa</taxon>
    </lineage>
</organism>
<keyword evidence="2" id="KW-0808">Transferase</keyword>
<evidence type="ECO:0000256" key="6">
    <source>
        <dbReference type="PROSITE-ProRule" id="PRU10141"/>
    </source>
</evidence>
<evidence type="ECO:0000256" key="5">
    <source>
        <dbReference type="ARBA" id="ARBA00022840"/>
    </source>
</evidence>
<dbReference type="GO" id="GO:0004674">
    <property type="term" value="F:protein serine/threonine kinase activity"/>
    <property type="evidence" value="ECO:0007669"/>
    <property type="project" value="UniProtKB-KW"/>
</dbReference>
<dbReference type="OMA" id="DTAKICW"/>
<dbReference type="InterPro" id="IPR017441">
    <property type="entry name" value="Protein_kinase_ATP_BS"/>
</dbReference>
<feature type="domain" description="Protein kinase" evidence="8">
    <location>
        <begin position="197"/>
        <end position="532"/>
    </location>
</feature>
<dbReference type="AlphaFoldDB" id="A2XMP0"/>
<dbReference type="Pfam" id="PF19584">
    <property type="entry name" value="MCAfunc"/>
    <property type="match status" value="1"/>
</dbReference>
<dbReference type="GO" id="GO:0007166">
    <property type="term" value="P:cell surface receptor signaling pathway"/>
    <property type="evidence" value="ECO:0007669"/>
    <property type="project" value="InterPro"/>
</dbReference>
<gene>
    <name evidence="9" type="ORF">OsI_13806</name>
</gene>
<dbReference type="InterPro" id="IPR036537">
    <property type="entry name" value="Adaptor_Cbl_N_dom_sf"/>
</dbReference>
<dbReference type="Gene3D" id="1.20.930.20">
    <property type="entry name" value="Adaptor protein Cbl, N-terminal domain"/>
    <property type="match status" value="1"/>
</dbReference>
<dbReference type="Pfam" id="PF00069">
    <property type="entry name" value="Pkinase"/>
    <property type="match status" value="1"/>
</dbReference>
<dbReference type="PANTHER" id="PTHR46146">
    <property type="entry name" value="SERINE/THREONINE-PROTEIN KINASE-LIKE PROTEIN CCR4"/>
    <property type="match status" value="1"/>
</dbReference>
<evidence type="ECO:0000256" key="1">
    <source>
        <dbReference type="ARBA" id="ARBA00022527"/>
    </source>
</evidence>
<dbReference type="STRING" id="39946.A2XMP0"/>